<dbReference type="Pfam" id="PF01966">
    <property type="entry name" value="HD"/>
    <property type="match status" value="1"/>
</dbReference>
<dbReference type="RefSeq" id="WP_013314915.1">
    <property type="nucleotide sequence ID" value="NC_014484.1"/>
</dbReference>
<dbReference type="AlphaFoldDB" id="E0RRA0"/>
<dbReference type="PANTHER" id="PTHR38659:SF2">
    <property type="entry name" value="HDIG DOMAIN PROTEIN"/>
    <property type="match status" value="1"/>
</dbReference>
<dbReference type="SUPFAM" id="SSF109604">
    <property type="entry name" value="HD-domain/PDEase-like"/>
    <property type="match status" value="1"/>
</dbReference>
<dbReference type="eggNOG" id="COG2316">
    <property type="taxonomic scope" value="Bacteria"/>
</dbReference>
<name>E0RRA0_WINT6</name>
<evidence type="ECO:0000313" key="2">
    <source>
        <dbReference type="EMBL" id="ADN03077.1"/>
    </source>
</evidence>
<gene>
    <name evidence="2" type="ordered locus">STHERM_c21480</name>
</gene>
<dbReference type="PANTHER" id="PTHR38659">
    <property type="entry name" value="METAL-DEPENDENT PHOSPHOHYDROLASE"/>
    <property type="match status" value="1"/>
</dbReference>
<evidence type="ECO:0000259" key="1">
    <source>
        <dbReference type="SMART" id="SM00471"/>
    </source>
</evidence>
<dbReference type="KEGG" id="sta:STHERM_c21480"/>
<dbReference type="InterPro" id="IPR006675">
    <property type="entry name" value="HDIG_dom"/>
</dbReference>
<evidence type="ECO:0000313" key="3">
    <source>
        <dbReference type="Proteomes" id="UP000001296"/>
    </source>
</evidence>
<dbReference type="PaxDb" id="665571-STHERM_c21480"/>
<dbReference type="NCBIfam" id="TIGR00277">
    <property type="entry name" value="HDIG"/>
    <property type="match status" value="1"/>
</dbReference>
<reference key="1">
    <citation type="submission" date="2009-08" db="EMBL/GenBank/DDBJ databases">
        <title>The genome sequence of Spirochaeta thermophila DSM6192.</title>
        <authorList>
            <person name="Angelov A."/>
            <person name="Mientus M."/>
            <person name="Wittenberg S."/>
            <person name="Lehmann R."/>
            <person name="Liesegang H."/>
            <person name="Daniel R."/>
            <person name="Liebl W."/>
        </authorList>
    </citation>
    <scope>NUCLEOTIDE SEQUENCE</scope>
    <source>
        <strain>DSM 6192</strain>
    </source>
</reference>
<dbReference type="Proteomes" id="UP000001296">
    <property type="component" value="Chromosome"/>
</dbReference>
<dbReference type="EMBL" id="CP001698">
    <property type="protein sequence ID" value="ADN03077.1"/>
    <property type="molecule type" value="Genomic_DNA"/>
</dbReference>
<organism evidence="2 3">
    <name type="scientific">Winmispira thermophila (strain ATCC 49972 / DSM 6192 / RI 19.B1)</name>
    <name type="common">Spirochaeta thermophila</name>
    <dbReference type="NCBI Taxonomy" id="665571"/>
    <lineage>
        <taxon>Bacteria</taxon>
        <taxon>Pseudomonadati</taxon>
        <taxon>Spirochaetota</taxon>
        <taxon>Spirochaetia</taxon>
        <taxon>Winmispirales</taxon>
        <taxon>Winmispiraceae</taxon>
        <taxon>Winmispira</taxon>
    </lineage>
</organism>
<dbReference type="HOGENOM" id="CLU_090635_1_1_12"/>
<dbReference type="Gene3D" id="1.10.3210.10">
    <property type="entry name" value="Hypothetical protein af1432"/>
    <property type="match status" value="1"/>
</dbReference>
<accession>E0RRA0</accession>
<sequence length="196" mass="21904">MSHIPTRDEAWGLLTAHIESENLRRHCLAVAAVMEHFAKKMGEPPDKWYIIGLVHDLDYERHPDRHCEVTPIILREAGWPEDYIRAILSHGWKRVTDVEPVHPMEKVLFTVDELTGLIAATALVRPSRSILDLTPKSVKKKWKEKSFSAGVDRGLIEEGARMLGMELSELIAETIEGMKPVAASIGLEGNPATPSS</sequence>
<dbReference type="SMART" id="SM00471">
    <property type="entry name" value="HDc"/>
    <property type="match status" value="1"/>
</dbReference>
<proteinExistence type="predicted"/>
<feature type="domain" description="HD/PDEase" evidence="1">
    <location>
        <begin position="19"/>
        <end position="126"/>
    </location>
</feature>
<reference evidence="2 3" key="2">
    <citation type="journal article" date="2010" name="J. Bacteriol.">
        <title>Genome sequence of the polysaccharide-degrading, thermophilic anaerobe Spirochaeta thermophila DSM 6192.</title>
        <authorList>
            <person name="Angelov A."/>
            <person name="Liebl S."/>
            <person name="Ballschmiter M."/>
            <person name="Bomeke M."/>
            <person name="Lehmann R."/>
            <person name="Liesegang H."/>
            <person name="Daniel R."/>
            <person name="Liebl W."/>
        </authorList>
    </citation>
    <scope>NUCLEOTIDE SEQUENCE [LARGE SCALE GENOMIC DNA]</scope>
    <source>
        <strain evidence="3">ATCC 49972 / DSM 6192 / RI 19.B1</strain>
    </source>
</reference>
<dbReference type="InterPro" id="IPR003607">
    <property type="entry name" value="HD/PDEase_dom"/>
</dbReference>
<dbReference type="InterPro" id="IPR006674">
    <property type="entry name" value="HD_domain"/>
</dbReference>
<protein>
    <submittedName>
        <fullName evidence="2">HDIG domain protein</fullName>
    </submittedName>
</protein>